<dbReference type="PANTHER" id="PTHR47765">
    <property type="entry name" value="3'-5' EXONUCLEASE DOMAIN-CONTAINING PROTEIN"/>
    <property type="match status" value="1"/>
</dbReference>
<dbReference type="EMBL" id="GL378358">
    <property type="protein sequence ID" value="EFJ45282.1"/>
    <property type="molecule type" value="Genomic_DNA"/>
</dbReference>
<feature type="compositionally biased region" description="Low complexity" evidence="1">
    <location>
        <begin position="186"/>
        <end position="202"/>
    </location>
</feature>
<feature type="compositionally biased region" description="Acidic residues" evidence="1">
    <location>
        <begin position="458"/>
        <end position="479"/>
    </location>
</feature>
<dbReference type="InParanoid" id="D8U4J2"/>
<evidence type="ECO:0008006" key="4">
    <source>
        <dbReference type="Google" id="ProtNLM"/>
    </source>
</evidence>
<sequence length="571" mass="59946">MADSQSSGPPDWVALVEAADPQPFLLSVQLLLQSPQMHFKSIQQSLSTVLFKKVEPRRSLEFLLCCLEVLVLGPDASPPGKATATATPASSPQTDPVPTSSHTAIDSALGLEISSTSRVAAIAVVQKGNVPTADVGGKLTAGDILEPQEQQQQTRPAKDTWSGTMSHLLLELIQQHHQQGREGRQGQKQGQKQSGQPQAQLGGTATGELAEQHQPMLPAAFATYHRPRVLRLFSACYSQPRYARIALKLAQVFDLSGADVADAPALAAAVSELLSDRVTLTPGLGLVMHFQVIFVETCISADRLKAAARATRLFGLRAEFPDIEARYRRAALSKLTSKRVWGVAAAFVGGDAAMQLELLQQMVEAGEAGLADEYRKRFGLPPTALQLDPEVLAAQEAARAERFLPLALPPSAVLFVDGPTGLRAAAAALSGADLIGIDVEWRATQGLADWEVAAAGDGEGEGEYGEGVEGEGEGDADGEEVWRRRRRGGGGGGGGGPTRASLLQVATHDVAVLFDLPALCGGGAAVADATDVATDVPAEERNEQEPNLDIDSVLAPLFGPGGALVLGFGLA</sequence>
<keyword evidence="3" id="KW-1185">Reference proteome</keyword>
<feature type="non-terminal residue" evidence="2">
    <location>
        <position position="571"/>
    </location>
</feature>
<feature type="region of interest" description="Disordered" evidence="1">
    <location>
        <begin position="78"/>
        <end position="102"/>
    </location>
</feature>
<feature type="region of interest" description="Disordered" evidence="1">
    <location>
        <begin position="456"/>
        <end position="499"/>
    </location>
</feature>
<evidence type="ECO:0000313" key="3">
    <source>
        <dbReference type="Proteomes" id="UP000001058"/>
    </source>
</evidence>
<dbReference type="eggNOG" id="KOG2207">
    <property type="taxonomic scope" value="Eukaryota"/>
</dbReference>
<feature type="compositionally biased region" description="Low complexity" evidence="1">
    <location>
        <begin position="78"/>
        <end position="96"/>
    </location>
</feature>
<dbReference type="RefSeq" id="XP_002953658.1">
    <property type="nucleotide sequence ID" value="XM_002953612.1"/>
</dbReference>
<dbReference type="GeneID" id="9616297"/>
<gene>
    <name evidence="2" type="ORF">VOLCADRAFT_118385</name>
</gene>
<dbReference type="OrthoDB" id="10261556at2759"/>
<feature type="region of interest" description="Disordered" evidence="1">
    <location>
        <begin position="175"/>
        <end position="207"/>
    </location>
</feature>
<organism evidence="3">
    <name type="scientific">Volvox carteri f. nagariensis</name>
    <dbReference type="NCBI Taxonomy" id="3068"/>
    <lineage>
        <taxon>Eukaryota</taxon>
        <taxon>Viridiplantae</taxon>
        <taxon>Chlorophyta</taxon>
        <taxon>core chlorophytes</taxon>
        <taxon>Chlorophyceae</taxon>
        <taxon>CS clade</taxon>
        <taxon>Chlamydomonadales</taxon>
        <taxon>Volvocaceae</taxon>
        <taxon>Volvox</taxon>
    </lineage>
</organism>
<dbReference type="AlphaFoldDB" id="D8U4J2"/>
<name>D8U4J2_VOLCA</name>
<proteinExistence type="predicted"/>
<dbReference type="PANTHER" id="PTHR47765:SF2">
    <property type="entry name" value="EXONUCLEASE MUT-7 HOMOLOG"/>
    <property type="match status" value="1"/>
</dbReference>
<protein>
    <recommendedName>
        <fullName evidence="4">3'-5' exonuclease domain-containing protein</fullName>
    </recommendedName>
</protein>
<dbReference type="KEGG" id="vcn:VOLCADRAFT_118385"/>
<dbReference type="Proteomes" id="UP000001058">
    <property type="component" value="Unassembled WGS sequence"/>
</dbReference>
<evidence type="ECO:0000256" key="1">
    <source>
        <dbReference type="SAM" id="MobiDB-lite"/>
    </source>
</evidence>
<dbReference type="STRING" id="3068.D8U4J2"/>
<reference evidence="2 3" key="1">
    <citation type="journal article" date="2010" name="Science">
        <title>Genomic analysis of organismal complexity in the multicellular green alga Volvox carteri.</title>
        <authorList>
            <person name="Prochnik S.E."/>
            <person name="Umen J."/>
            <person name="Nedelcu A.M."/>
            <person name="Hallmann A."/>
            <person name="Miller S.M."/>
            <person name="Nishii I."/>
            <person name="Ferris P."/>
            <person name="Kuo A."/>
            <person name="Mitros T."/>
            <person name="Fritz-Laylin L.K."/>
            <person name="Hellsten U."/>
            <person name="Chapman J."/>
            <person name="Simakov O."/>
            <person name="Rensing S.A."/>
            <person name="Terry A."/>
            <person name="Pangilinan J."/>
            <person name="Kapitonov V."/>
            <person name="Jurka J."/>
            <person name="Salamov A."/>
            <person name="Shapiro H."/>
            <person name="Schmutz J."/>
            <person name="Grimwood J."/>
            <person name="Lindquist E."/>
            <person name="Lucas S."/>
            <person name="Grigoriev I.V."/>
            <person name="Schmitt R."/>
            <person name="Kirk D."/>
            <person name="Rokhsar D.S."/>
        </authorList>
    </citation>
    <scope>NUCLEOTIDE SEQUENCE [LARGE SCALE GENOMIC DNA]</scope>
    <source>
        <strain evidence="3">f. Nagariensis / Eve</strain>
    </source>
</reference>
<accession>D8U4J2</accession>
<evidence type="ECO:0000313" key="2">
    <source>
        <dbReference type="EMBL" id="EFJ45282.1"/>
    </source>
</evidence>
<dbReference type="InterPro" id="IPR052408">
    <property type="entry name" value="Exonuclease_MUT-7-like"/>
</dbReference>